<evidence type="ECO:0000256" key="2">
    <source>
        <dbReference type="SAM" id="MobiDB-lite"/>
    </source>
</evidence>
<feature type="compositionally biased region" description="Polar residues" evidence="2">
    <location>
        <begin position="921"/>
        <end position="930"/>
    </location>
</feature>
<dbReference type="Pfam" id="PF13086">
    <property type="entry name" value="AAA_11"/>
    <property type="match status" value="1"/>
</dbReference>
<dbReference type="Gene3D" id="3.40.50.300">
    <property type="entry name" value="P-loop containing nucleotide triphosphate hydrolases"/>
    <property type="match status" value="3"/>
</dbReference>
<evidence type="ECO:0000259" key="5">
    <source>
        <dbReference type="Pfam" id="PF25396"/>
    </source>
</evidence>
<dbReference type="EMBL" id="JAIZPD010000014">
    <property type="protein sequence ID" value="KAH0959058.1"/>
    <property type="molecule type" value="Genomic_DNA"/>
</dbReference>
<dbReference type="InterPro" id="IPR041677">
    <property type="entry name" value="DNA2/NAM7_AAA_11"/>
</dbReference>
<sequence>MELPSRSQIIAQHVQRSVSRDTAAGQPQEWHRFPELPLAAELMADESPDLLEVVEMRPVPKYDYLEAQYRLHRYEATEMLRKTIVQFRQDPAMVDGDDASVFTEVYVRGIVLTRAGPACRAILSMKHPRPERPGSQADCLMPGSLVALTPRSDSFRTKCFVATVANRFEGVDTRPPVVELFWADEGDAVVDPTLELVMLEPKGQYFESIRHTMTGLQHAVAVDSKFDKYIHQASTRHQPAAYLRETPYNAAVVPDSAQQLDPSQLEALKLATSQELAVIQGPPGTGKTFASIVAIESYVRTMKMIHGNRVESATNPVVPIIVAAQTNHAVDQILERCVRLEIGSVARLGRRSQVELINERNLSNIVRRSKACRPDGRAEASLRGLRGQLRVLVQQCLPKGLLKAEDLHELGIITENQLNSLTQDDWETEAGGGEEEEAQSDMAKWLDEYIQQRDYRKAMQRDAETQPKAEQAEDFLPIDMTRPDCILRALHRDDGDVWWHKAERLLARTSDLYRIKPTQRGAVYCYLYKSLFAQVTAKIQRLFGHYQEVCNKLKMTRWENNIKAMHAEGVQILGCTTTGLVKYRGMLAALKPRILLVEEAAETREANIAAALLPSLEQLVLVGDHQQLVPHADMRELCRAPHRLTVSLFQRLVNIKVPYCALRVQRRMIPAIREVVQVFYPNLEDHDVVKDPESRPPVPGMGDCSLWWFHHQWVQSRGDGGFSYSNHKEATMVVGFARYLVQSGVAPEQITALAYYTGQVELIKSKLRQDAYLGALEFEWSVRTIDGFQGEENDIILLSLVRGPDSSRSKAMPGFVADENRAVVATSRAKRGFYIFGNAQNVLRGNSRSRQTWEKVVRAFQGRTASHLPLTCAAHGTGTKIFQPEDWRLVTATGCLKRCDEKPPSGPAFNMTPLPHPPSGALSSGSEQAQSDVASMADAVKAAMRYQTSDDLMEGGMRKLFAKYDAAAEVLDDLDVSSSESGSGLLISLGPE</sequence>
<reference evidence="6" key="1">
    <citation type="submission" date="2021-09" db="EMBL/GenBank/DDBJ databases">
        <title>A high-quality genome of the endoparasitic fungus Hirsutella rhossiliensis with a comparison of Hirsutella genomes reveals transposable elements contributing to genome size variation.</title>
        <authorList>
            <person name="Lin R."/>
            <person name="Jiao Y."/>
            <person name="Sun X."/>
            <person name="Ling J."/>
            <person name="Xie B."/>
            <person name="Cheng X."/>
        </authorList>
    </citation>
    <scope>NUCLEOTIDE SEQUENCE</scope>
    <source>
        <strain evidence="6">HR02</strain>
    </source>
</reference>
<organism evidence="6 7">
    <name type="scientific">Hirsutella rhossiliensis</name>
    <dbReference type="NCBI Taxonomy" id="111463"/>
    <lineage>
        <taxon>Eukaryota</taxon>
        <taxon>Fungi</taxon>
        <taxon>Dikarya</taxon>
        <taxon>Ascomycota</taxon>
        <taxon>Pezizomycotina</taxon>
        <taxon>Sordariomycetes</taxon>
        <taxon>Hypocreomycetidae</taxon>
        <taxon>Hypocreales</taxon>
        <taxon>Ophiocordycipitaceae</taxon>
        <taxon>Hirsutella</taxon>
    </lineage>
</organism>
<dbReference type="SUPFAM" id="SSF52540">
    <property type="entry name" value="P-loop containing nucleoside triphosphate hydrolases"/>
    <property type="match status" value="1"/>
</dbReference>
<evidence type="ECO:0000259" key="4">
    <source>
        <dbReference type="Pfam" id="PF13087"/>
    </source>
</evidence>
<keyword evidence="7" id="KW-1185">Reference proteome</keyword>
<feature type="region of interest" description="Disordered" evidence="2">
    <location>
        <begin position="906"/>
        <end position="930"/>
    </location>
</feature>
<keyword evidence="1" id="KW-0347">Helicase</keyword>
<keyword evidence="1" id="KW-0378">Hydrolase</keyword>
<gene>
    <name evidence="6" type="ORF">HRG_10103</name>
</gene>
<name>A0A9P8SDS5_9HYPO</name>
<dbReference type="GO" id="GO:0004386">
    <property type="term" value="F:helicase activity"/>
    <property type="evidence" value="ECO:0007669"/>
    <property type="project" value="InterPro"/>
</dbReference>
<dbReference type="AlphaFoldDB" id="A0A9P8SDS5"/>
<evidence type="ECO:0000313" key="6">
    <source>
        <dbReference type="EMBL" id="KAH0959058.1"/>
    </source>
</evidence>
<dbReference type="GO" id="GO:0031380">
    <property type="term" value="C:nuclear RNA-directed RNA polymerase complex"/>
    <property type="evidence" value="ECO:0007669"/>
    <property type="project" value="TreeGrafter"/>
</dbReference>
<evidence type="ECO:0000256" key="1">
    <source>
        <dbReference type="ARBA" id="ARBA00022806"/>
    </source>
</evidence>
<dbReference type="OrthoDB" id="409395at2759"/>
<dbReference type="InterPro" id="IPR027417">
    <property type="entry name" value="P-loop_NTPase"/>
</dbReference>
<evidence type="ECO:0000313" key="7">
    <source>
        <dbReference type="Proteomes" id="UP000824596"/>
    </source>
</evidence>
<protein>
    <submittedName>
        <fullName evidence="6">AAA domain-containing protein</fullName>
    </submittedName>
</protein>
<proteinExistence type="predicted"/>
<dbReference type="PANTHER" id="PTHR10887">
    <property type="entry name" value="DNA2/NAM7 HELICASE FAMILY"/>
    <property type="match status" value="1"/>
</dbReference>
<dbReference type="CDD" id="cd18808">
    <property type="entry name" value="SF1_C_Upf1"/>
    <property type="match status" value="1"/>
</dbReference>
<dbReference type="InterPro" id="IPR045055">
    <property type="entry name" value="DNA2/NAM7-like"/>
</dbReference>
<dbReference type="InterPro" id="IPR057373">
    <property type="entry name" value="ZNFX1"/>
</dbReference>
<keyword evidence="1" id="KW-0067">ATP-binding</keyword>
<dbReference type="InterPro" id="IPR041679">
    <property type="entry name" value="DNA2/NAM7-like_C"/>
</dbReference>
<dbReference type="Proteomes" id="UP000824596">
    <property type="component" value="Unassembled WGS sequence"/>
</dbReference>
<feature type="domain" description="ZNFX1" evidence="5">
    <location>
        <begin position="97"/>
        <end position="201"/>
    </location>
</feature>
<comment type="caution">
    <text evidence="6">The sequence shown here is derived from an EMBL/GenBank/DDBJ whole genome shotgun (WGS) entry which is preliminary data.</text>
</comment>
<dbReference type="InterPro" id="IPR047187">
    <property type="entry name" value="SF1_C_Upf1"/>
</dbReference>
<dbReference type="GeneID" id="68359232"/>
<feature type="domain" description="DNA2/NAM7 helicase helicase" evidence="3">
    <location>
        <begin position="259"/>
        <end position="630"/>
    </location>
</feature>
<dbReference type="RefSeq" id="XP_044716571.1">
    <property type="nucleotide sequence ID" value="XM_044868574.1"/>
</dbReference>
<dbReference type="GO" id="GO:0031048">
    <property type="term" value="P:regulatory ncRNA-mediated heterochromatin formation"/>
    <property type="evidence" value="ECO:0007669"/>
    <property type="project" value="TreeGrafter"/>
</dbReference>
<evidence type="ECO:0000259" key="3">
    <source>
        <dbReference type="Pfam" id="PF13086"/>
    </source>
</evidence>
<dbReference type="PANTHER" id="PTHR10887:SF341">
    <property type="entry name" value="NFX1-TYPE ZINC FINGER-CONTAINING PROTEIN 1"/>
    <property type="match status" value="1"/>
</dbReference>
<feature type="domain" description="DNA2/NAM7 helicase-like C-terminal" evidence="4">
    <location>
        <begin position="645"/>
        <end position="839"/>
    </location>
</feature>
<accession>A0A9P8SDS5</accession>
<dbReference type="Pfam" id="PF25396">
    <property type="entry name" value="ZNFX1"/>
    <property type="match status" value="1"/>
</dbReference>
<keyword evidence="1" id="KW-0547">Nucleotide-binding</keyword>
<dbReference type="Pfam" id="PF13087">
    <property type="entry name" value="AAA_12"/>
    <property type="match status" value="1"/>
</dbReference>